<proteinExistence type="predicted"/>
<dbReference type="KEGG" id="dfi:AXF13_04590"/>
<dbReference type="AlphaFoldDB" id="A0A0X8JIJ3"/>
<dbReference type="EMBL" id="CP014229">
    <property type="protein sequence ID" value="AMD89445.1"/>
    <property type="molecule type" value="Genomic_DNA"/>
</dbReference>
<reference evidence="2" key="1">
    <citation type="submission" date="2016-02" db="EMBL/GenBank/DDBJ databases">
        <authorList>
            <person name="Holder M.E."/>
            <person name="Ajami N.J."/>
            <person name="Petrosino J.F."/>
        </authorList>
    </citation>
    <scope>NUCLEOTIDE SEQUENCE [LARGE SCALE GENOMIC DNA]</scope>
    <source>
        <strain evidence="2">CCUG 45958</strain>
    </source>
</reference>
<evidence type="ECO:0000313" key="1">
    <source>
        <dbReference type="EMBL" id="AMD89445.1"/>
    </source>
</evidence>
<dbReference type="Proteomes" id="UP000069241">
    <property type="component" value="Chromosome"/>
</dbReference>
<accession>A0A0X8JIJ3</accession>
<organism evidence="1 2">
    <name type="scientific">Desulfovibrio fairfieldensis</name>
    <dbReference type="NCBI Taxonomy" id="44742"/>
    <lineage>
        <taxon>Bacteria</taxon>
        <taxon>Pseudomonadati</taxon>
        <taxon>Thermodesulfobacteriota</taxon>
        <taxon>Desulfovibrionia</taxon>
        <taxon>Desulfovibrionales</taxon>
        <taxon>Desulfovibrionaceae</taxon>
        <taxon>Desulfovibrio</taxon>
    </lineage>
</organism>
<evidence type="ECO:0000313" key="2">
    <source>
        <dbReference type="Proteomes" id="UP000069241"/>
    </source>
</evidence>
<sequence>MSQLIDNRKEADAHLVGLGQQLEAEKKSNVQTFIMHKLDDERVFYKPDADHDWKELREALVGTLNVSTLSSIKDYLTDNPDGLDLQKTMVHVRGPQLVDVISTPFGGFRQRDVFMQARAVIPEHMFNQHVSPDKFVPWLQSCFCESEDLQSLLQVSGNIVDTSEVHLLDDGVSQEVSIRQGAARKSTVPVPCPAVLIPFSTFVEVDQPPRKFVFRLGSDPLTCSLIEADGGAWKITAISSISEWLHANLPDGVKVIA</sequence>
<gene>
    <name evidence="1" type="ORF">AXF13_04590</name>
</gene>
<keyword evidence="2" id="KW-1185">Reference proteome</keyword>
<protein>
    <submittedName>
        <fullName evidence="1">Uncharacterized protein</fullName>
    </submittedName>
</protein>
<dbReference type="RefSeq" id="WP_062251816.1">
    <property type="nucleotide sequence ID" value="NZ_CP014229.1"/>
</dbReference>
<dbReference type="STRING" id="44742.AXF13_04590"/>
<name>A0A0X8JIJ3_9BACT</name>